<evidence type="ECO:0000259" key="6">
    <source>
        <dbReference type="Pfam" id="PF01370"/>
    </source>
</evidence>
<feature type="binding site" evidence="5">
    <location>
        <begin position="160"/>
        <end position="163"/>
    </location>
    <ligand>
        <name>NADP(+)</name>
        <dbReference type="ChEBI" id="CHEBI:58349"/>
    </ligand>
</feature>
<evidence type="ECO:0000256" key="4">
    <source>
        <dbReference type="ARBA" id="ARBA00023235"/>
    </source>
</evidence>
<comment type="catalytic activity">
    <reaction evidence="5">
        <text>GDP-beta-L-fucose + NADP(+) = GDP-4-dehydro-alpha-D-rhamnose + NADPH + H(+)</text>
        <dbReference type="Rhea" id="RHEA:18885"/>
        <dbReference type="ChEBI" id="CHEBI:15378"/>
        <dbReference type="ChEBI" id="CHEBI:57273"/>
        <dbReference type="ChEBI" id="CHEBI:57783"/>
        <dbReference type="ChEBI" id="CHEBI:57964"/>
        <dbReference type="ChEBI" id="CHEBI:58349"/>
        <dbReference type="EC" id="1.1.1.271"/>
    </reaction>
</comment>
<feature type="binding site" evidence="5">
    <location>
        <position position="137"/>
    </location>
    <ligand>
        <name>NADP(+)</name>
        <dbReference type="ChEBI" id="CHEBI:58349"/>
    </ligand>
</feature>
<dbReference type="Pfam" id="PF01370">
    <property type="entry name" value="Epimerase"/>
    <property type="match status" value="1"/>
</dbReference>
<feature type="binding site" evidence="5">
    <location>
        <position position="176"/>
    </location>
    <ligand>
        <name>NADP(+)</name>
        <dbReference type="ChEBI" id="CHEBI:58349"/>
    </ligand>
</feature>
<keyword evidence="3 5" id="KW-0560">Oxidoreductase</keyword>
<dbReference type="GO" id="GO:0042351">
    <property type="term" value="P:'de novo' GDP-L-fucose biosynthetic process"/>
    <property type="evidence" value="ECO:0007669"/>
    <property type="project" value="UniProtKB-UniRule"/>
</dbReference>
<feature type="binding site" evidence="5">
    <location>
        <position position="206"/>
    </location>
    <ligand>
        <name>substrate</name>
    </ligand>
</feature>
<feature type="active site" description="Proton donor/acceptor" evidence="5">
    <location>
        <position position="133"/>
    </location>
</feature>
<dbReference type="InterPro" id="IPR001509">
    <property type="entry name" value="Epimerase_deHydtase"/>
</dbReference>
<dbReference type="Proteomes" id="UP000632740">
    <property type="component" value="Unassembled WGS sequence"/>
</dbReference>
<feature type="binding site" evidence="5">
    <location>
        <position position="199"/>
    </location>
    <ligand>
        <name>substrate</name>
    </ligand>
</feature>
<dbReference type="EC" id="1.1.1.271" evidence="5"/>
<comment type="function">
    <text evidence="5">Catalyzes the two-step NADP-dependent conversion of GDP-4-dehydro-6-deoxy-D-mannose to GDP-fucose, involving an epimerase and a reductase reaction.</text>
</comment>
<evidence type="ECO:0000256" key="1">
    <source>
        <dbReference type="ARBA" id="ARBA00005959"/>
    </source>
</evidence>
<dbReference type="PANTHER" id="PTHR43238:SF1">
    <property type="entry name" value="GDP-L-FUCOSE SYNTHASE"/>
    <property type="match status" value="1"/>
</dbReference>
<evidence type="ECO:0000256" key="5">
    <source>
        <dbReference type="HAMAP-Rule" id="MF_00956"/>
    </source>
</evidence>
<evidence type="ECO:0000313" key="8">
    <source>
        <dbReference type="Proteomes" id="UP000632740"/>
    </source>
</evidence>
<feature type="site" description="Important for catalytic activity" evidence="5">
    <location>
        <position position="104"/>
    </location>
</feature>
<keyword evidence="4 5" id="KW-0413">Isomerase</keyword>
<keyword evidence="5" id="KW-0511">Multifunctional enzyme</keyword>
<keyword evidence="8" id="KW-1185">Reference proteome</keyword>
<accession>A0A919P310</accession>
<dbReference type="InterPro" id="IPR028614">
    <property type="entry name" value="GDP_fucose/colitose_synth"/>
</dbReference>
<evidence type="ECO:0000313" key="7">
    <source>
        <dbReference type="EMBL" id="GIG20174.1"/>
    </source>
</evidence>
<evidence type="ECO:0000256" key="2">
    <source>
        <dbReference type="ARBA" id="ARBA00022857"/>
    </source>
</evidence>
<dbReference type="Gene3D" id="3.40.50.720">
    <property type="entry name" value="NAD(P)-binding Rossmann-like Domain"/>
    <property type="match status" value="1"/>
</dbReference>
<dbReference type="GO" id="GO:0016853">
    <property type="term" value="F:isomerase activity"/>
    <property type="evidence" value="ECO:0007669"/>
    <property type="project" value="UniProtKB-KW"/>
</dbReference>
<comment type="similarity">
    <text evidence="1 5">Belongs to the NAD(P)-dependent epimerase/dehydratase family. Fucose synthase subfamily.</text>
</comment>
<dbReference type="GO" id="GO:0050577">
    <property type="term" value="F:GDP-L-fucose synthase activity"/>
    <property type="evidence" value="ECO:0007669"/>
    <property type="project" value="UniProtKB-UniRule"/>
</dbReference>
<evidence type="ECO:0000256" key="3">
    <source>
        <dbReference type="ARBA" id="ARBA00023002"/>
    </source>
</evidence>
<feature type="domain" description="NAD-dependent epimerase/dehydratase" evidence="6">
    <location>
        <begin position="3"/>
        <end position="220"/>
    </location>
</feature>
<gene>
    <name evidence="5 7" type="primary">fcl</name>
    <name evidence="7" type="ORF">Cch01nite_08980</name>
</gene>
<keyword evidence="2 5" id="KW-0521">NADP</keyword>
<dbReference type="EMBL" id="BONK01000002">
    <property type="protein sequence ID" value="GIG20174.1"/>
    <property type="molecule type" value="Genomic_DNA"/>
</dbReference>
<feature type="binding site" evidence="5">
    <location>
        <position position="184"/>
    </location>
    <ligand>
        <name>substrate</name>
    </ligand>
</feature>
<dbReference type="InterPro" id="IPR036291">
    <property type="entry name" value="NAD(P)-bd_dom_sf"/>
</dbReference>
<protein>
    <recommendedName>
        <fullName evidence="5">GDP-L-fucose synthase</fullName>
        <ecNumber evidence="5">1.1.1.271</ecNumber>
    </recommendedName>
    <alternativeName>
        <fullName evidence="5">GDP-4-keto-6-deoxy-D-mannose-3,5-epimerase-4-reductase</fullName>
    </alternativeName>
</protein>
<dbReference type="GO" id="GO:0070401">
    <property type="term" value="F:NADP+ binding"/>
    <property type="evidence" value="ECO:0007669"/>
    <property type="project" value="UniProtKB-UniRule"/>
</dbReference>
<name>A0A919P310_9CELL</name>
<proteinExistence type="inferred from homology"/>
<dbReference type="SUPFAM" id="SSF51735">
    <property type="entry name" value="NAD(P)-binding Rossmann-fold domains"/>
    <property type="match status" value="1"/>
</dbReference>
<reference evidence="7" key="1">
    <citation type="submission" date="2021-01" db="EMBL/GenBank/DDBJ databases">
        <title>Whole genome shotgun sequence of Cellulomonas chitinilytica NBRC 110799.</title>
        <authorList>
            <person name="Komaki H."/>
            <person name="Tamura T."/>
        </authorList>
    </citation>
    <scope>NUCLEOTIDE SEQUENCE</scope>
    <source>
        <strain evidence="7">NBRC 110799</strain>
    </source>
</reference>
<dbReference type="Gene3D" id="3.90.25.10">
    <property type="entry name" value="UDP-galactose 4-epimerase, domain 1"/>
    <property type="match status" value="1"/>
</dbReference>
<organism evidence="7 8">
    <name type="scientific">Cellulomonas chitinilytica</name>
    <dbReference type="NCBI Taxonomy" id="398759"/>
    <lineage>
        <taxon>Bacteria</taxon>
        <taxon>Bacillati</taxon>
        <taxon>Actinomycetota</taxon>
        <taxon>Actinomycetes</taxon>
        <taxon>Micrococcales</taxon>
        <taxon>Cellulomonadaceae</taxon>
        <taxon>Cellulomonas</taxon>
    </lineage>
</organism>
<dbReference type="AlphaFoldDB" id="A0A919P310"/>
<comment type="pathway">
    <text evidence="5">Nucleotide-sugar biosynthesis; GDP-L-fucose biosynthesis via de novo pathway; GDP-L-fucose from GDP-alpha-D-mannose: step 2/2.</text>
</comment>
<feature type="site" description="Important for catalytic activity" evidence="5">
    <location>
        <position position="106"/>
    </location>
</feature>
<dbReference type="PANTHER" id="PTHR43238">
    <property type="entry name" value="GDP-L-FUCOSE SYNTHASE"/>
    <property type="match status" value="1"/>
</dbReference>
<dbReference type="HAMAP" id="MF_00956">
    <property type="entry name" value="GDP_fucose_synth"/>
    <property type="match status" value="1"/>
</dbReference>
<comment type="caution">
    <text evidence="7">The sequence shown here is derived from an EMBL/GenBank/DDBJ whole genome shotgun (WGS) entry which is preliminary data.</text>
</comment>
<comment type="caution">
    <text evidence="5">Lacks conserved residue(s) required for the propagation of feature annotation.</text>
</comment>
<sequence>MRVMLTGAGGMLAKSIAAAWPADSPDELVPVSRRDADLREQDQVRALFARVEPDLVIHAAAKVGGIAANVADPSGFLMDNLRMDANVLDASLQSGVTRFLYFGSSCMYPRDYRQPLVEQDVLAAPLEPTNEGYALAKITSARFCEYVSQQFGHAYRVVIPSNLYGPNDDYSLGHGHLVAATIAKAHAAKTSGAATIDVWGDGSARREFTYVEDLAGWVVEHLPTMAQWPVLMNVGKGEDHSVLDYYRAALRTVGYECELVPDPSKPAGMHQKLMDSTLARSYGWTPGTSLDDGMRTAYARYLDTLS</sequence>